<dbReference type="EMBL" id="JAGSPK010000001">
    <property type="protein sequence ID" value="MBR7791065.1"/>
    <property type="molecule type" value="Genomic_DNA"/>
</dbReference>
<dbReference type="InterPro" id="IPR029058">
    <property type="entry name" value="AB_hydrolase_fold"/>
</dbReference>
<organism evidence="1 2">
    <name type="scientific">Undibacterium rivi</name>
    <dbReference type="NCBI Taxonomy" id="2828729"/>
    <lineage>
        <taxon>Bacteria</taxon>
        <taxon>Pseudomonadati</taxon>
        <taxon>Pseudomonadota</taxon>
        <taxon>Betaproteobacteria</taxon>
        <taxon>Burkholderiales</taxon>
        <taxon>Oxalobacteraceae</taxon>
        <taxon>Undibacterium</taxon>
    </lineage>
</organism>
<dbReference type="RefSeq" id="WP_212677304.1">
    <property type="nucleotide sequence ID" value="NZ_JAGSPK010000001.1"/>
</dbReference>
<dbReference type="SUPFAM" id="SSF53474">
    <property type="entry name" value="alpha/beta-Hydrolases"/>
    <property type="match status" value="1"/>
</dbReference>
<sequence length="191" mass="20961">MKIFLLPGLYNSGPGHWQSLWETSLPDVERVQQANWENPDRDLWLQTLSAAINACNDDIVLVAHSLGCALTAWWVAQNCPGVQDKSKVKAALLVAPPGVNRENFPAPSFAPMPTTSFPFPVKVVASEDDPWCEIDVAENWARLWGATFHNIGAYGHINGDSGLGVWKQGQDYLSSLLSETRAGRGNKNVSF</sequence>
<evidence type="ECO:0000313" key="2">
    <source>
        <dbReference type="Proteomes" id="UP000682982"/>
    </source>
</evidence>
<gene>
    <name evidence="1" type="ORF">KDM87_00530</name>
</gene>
<accession>A0ABS5GX82</accession>
<evidence type="ECO:0000313" key="1">
    <source>
        <dbReference type="EMBL" id="MBR7791065.1"/>
    </source>
</evidence>
<reference evidence="1 2" key="1">
    <citation type="submission" date="2021-04" db="EMBL/GenBank/DDBJ databases">
        <title>novel species isolated from subtropical streams in China.</title>
        <authorList>
            <person name="Lu H."/>
        </authorList>
    </citation>
    <scope>NUCLEOTIDE SEQUENCE [LARGE SCALE GENOMIC DNA]</scope>
    <source>
        <strain evidence="1 2">FT147W</strain>
    </source>
</reference>
<dbReference type="Pfam" id="PF06821">
    <property type="entry name" value="Ser_hydrolase"/>
    <property type="match status" value="1"/>
</dbReference>
<dbReference type="Proteomes" id="UP000682982">
    <property type="component" value="Unassembled WGS sequence"/>
</dbReference>
<dbReference type="InterPro" id="IPR010662">
    <property type="entry name" value="RBBP9/YdeN"/>
</dbReference>
<comment type="caution">
    <text evidence="1">The sequence shown here is derived from an EMBL/GenBank/DDBJ whole genome shotgun (WGS) entry which is preliminary data.</text>
</comment>
<proteinExistence type="predicted"/>
<keyword evidence="1" id="KW-0378">Hydrolase</keyword>
<keyword evidence="2" id="KW-1185">Reference proteome</keyword>
<protein>
    <submittedName>
        <fullName evidence="1">Alpha/beta hydrolase</fullName>
    </submittedName>
</protein>
<name>A0ABS5GX82_9BURK</name>
<dbReference type="Gene3D" id="3.40.50.1820">
    <property type="entry name" value="alpha/beta hydrolase"/>
    <property type="match status" value="1"/>
</dbReference>
<dbReference type="GO" id="GO:0016787">
    <property type="term" value="F:hydrolase activity"/>
    <property type="evidence" value="ECO:0007669"/>
    <property type="project" value="UniProtKB-KW"/>
</dbReference>